<proteinExistence type="predicted"/>
<evidence type="ECO:0000256" key="1">
    <source>
        <dbReference type="SAM" id="Phobius"/>
    </source>
</evidence>
<feature type="transmembrane region" description="Helical" evidence="1">
    <location>
        <begin position="12"/>
        <end position="30"/>
    </location>
</feature>
<keyword evidence="1" id="KW-0812">Transmembrane</keyword>
<dbReference type="EMBL" id="HG994366">
    <property type="protein sequence ID" value="CAF1921966.1"/>
    <property type="molecule type" value="Genomic_DNA"/>
</dbReference>
<dbReference type="Proteomes" id="UP001295469">
    <property type="component" value="Chromosome C02"/>
</dbReference>
<organism evidence="2">
    <name type="scientific">Brassica napus</name>
    <name type="common">Rape</name>
    <dbReference type="NCBI Taxonomy" id="3708"/>
    <lineage>
        <taxon>Eukaryota</taxon>
        <taxon>Viridiplantae</taxon>
        <taxon>Streptophyta</taxon>
        <taxon>Embryophyta</taxon>
        <taxon>Tracheophyta</taxon>
        <taxon>Spermatophyta</taxon>
        <taxon>Magnoliopsida</taxon>
        <taxon>eudicotyledons</taxon>
        <taxon>Gunneridae</taxon>
        <taxon>Pentapetalae</taxon>
        <taxon>rosids</taxon>
        <taxon>malvids</taxon>
        <taxon>Brassicales</taxon>
        <taxon>Brassicaceae</taxon>
        <taxon>Brassiceae</taxon>
        <taxon>Brassica</taxon>
    </lineage>
</organism>
<evidence type="ECO:0000313" key="2">
    <source>
        <dbReference type="EMBL" id="CAF1921966.1"/>
    </source>
</evidence>
<keyword evidence="1" id="KW-1133">Transmembrane helix</keyword>
<reference evidence="2" key="1">
    <citation type="submission" date="2021-01" db="EMBL/GenBank/DDBJ databases">
        <authorList>
            <consortium name="Genoscope - CEA"/>
            <person name="William W."/>
        </authorList>
    </citation>
    <scope>NUCLEOTIDE SEQUENCE</scope>
</reference>
<protein>
    <submittedName>
        <fullName evidence="2">(rape) hypothetical protein</fullName>
    </submittedName>
</protein>
<keyword evidence="1" id="KW-0472">Membrane</keyword>
<sequence>MNFNDVSSGSSGFLIFSTFYTFNLFFGFPYQIGFAELLFGSCDLSPIIGLFHLHAYSYH</sequence>
<dbReference type="AlphaFoldDB" id="A0A816KPP5"/>
<gene>
    <name evidence="2" type="ORF">DARMORV10_C02P63840.1</name>
</gene>
<name>A0A816KPP5_BRANA</name>
<accession>A0A816KPP5</accession>